<dbReference type="AlphaFoldDB" id="A0A9R0Y608"/>
<accession>A0A9R0Y608</accession>
<feature type="compositionally biased region" description="Basic residues" evidence="1">
    <location>
        <begin position="159"/>
        <end position="172"/>
    </location>
</feature>
<evidence type="ECO:0000313" key="2">
    <source>
        <dbReference type="EMBL" id="VAI48638.1"/>
    </source>
</evidence>
<evidence type="ECO:0000256" key="1">
    <source>
        <dbReference type="SAM" id="MobiDB-lite"/>
    </source>
</evidence>
<feature type="compositionally biased region" description="Pro residues" evidence="1">
    <location>
        <begin position="116"/>
        <end position="155"/>
    </location>
</feature>
<dbReference type="Gramene" id="TRITD6Av1G174540.1">
    <property type="protein sequence ID" value="TRITD6Av1G174540.1"/>
    <property type="gene ID" value="TRITD6Av1G174540"/>
</dbReference>
<keyword evidence="3" id="KW-1185">Reference proteome</keyword>
<dbReference type="EMBL" id="LT934121">
    <property type="protein sequence ID" value="VAI48638.1"/>
    <property type="molecule type" value="Genomic_DNA"/>
</dbReference>
<dbReference type="Proteomes" id="UP000324705">
    <property type="component" value="Chromosome 6A"/>
</dbReference>
<feature type="compositionally biased region" description="Gly residues" evidence="1">
    <location>
        <begin position="208"/>
        <end position="223"/>
    </location>
</feature>
<reference evidence="2 3" key="1">
    <citation type="submission" date="2017-09" db="EMBL/GenBank/DDBJ databases">
        <authorList>
            <consortium name="International Durum Wheat Genome Sequencing Consortium (IDWGSC)"/>
            <person name="Milanesi L."/>
        </authorList>
    </citation>
    <scope>NUCLEOTIDE SEQUENCE [LARGE SCALE GENOMIC DNA]</scope>
    <source>
        <strain evidence="3">cv. Svevo</strain>
    </source>
</reference>
<evidence type="ECO:0000313" key="3">
    <source>
        <dbReference type="Proteomes" id="UP000324705"/>
    </source>
</evidence>
<name>A0A9R0Y608_TRITD</name>
<gene>
    <name evidence="2" type="ORF">TRITD_6Av1G174540</name>
</gene>
<sequence length="288" mass="32701">MSFFSRTILEQLWPSALIFLAEYRYAPVLETSVFLRIGCSSRYNSVLLPPLTFSLRRERWMEDQRMDYAMAYPPGPHPETLYMRPVARTVTFSGTNSVNMIPPNPPPPQQQQQHPEPQPQAPPPQSQAPPPQHEPQPQPEQPAPAPEEGAPPPEQQPRQPKRGKKKPPRRVRFGPEPPPPPSQQQQQEHQEQQQQQEQQPEHAPNGNPGSGAPGHHGQQGRGPPGYLRYTPSPLPRWEATPRRHEYFSGEYRYSYPTPVREGIYSMATDANRLTTIFSEENPNACAIV</sequence>
<proteinExistence type="predicted"/>
<feature type="compositionally biased region" description="Low complexity" evidence="1">
    <location>
        <begin position="183"/>
        <end position="207"/>
    </location>
</feature>
<protein>
    <submittedName>
        <fullName evidence="2">Uncharacterized protein</fullName>
    </submittedName>
</protein>
<organism evidence="2 3">
    <name type="scientific">Triticum turgidum subsp. durum</name>
    <name type="common">Durum wheat</name>
    <name type="synonym">Triticum durum</name>
    <dbReference type="NCBI Taxonomy" id="4567"/>
    <lineage>
        <taxon>Eukaryota</taxon>
        <taxon>Viridiplantae</taxon>
        <taxon>Streptophyta</taxon>
        <taxon>Embryophyta</taxon>
        <taxon>Tracheophyta</taxon>
        <taxon>Spermatophyta</taxon>
        <taxon>Magnoliopsida</taxon>
        <taxon>Liliopsida</taxon>
        <taxon>Poales</taxon>
        <taxon>Poaceae</taxon>
        <taxon>BOP clade</taxon>
        <taxon>Pooideae</taxon>
        <taxon>Triticodae</taxon>
        <taxon>Triticeae</taxon>
        <taxon>Triticinae</taxon>
        <taxon>Triticum</taxon>
    </lineage>
</organism>
<feature type="region of interest" description="Disordered" evidence="1">
    <location>
        <begin position="94"/>
        <end position="234"/>
    </location>
</feature>